<dbReference type="Pfam" id="PF02801">
    <property type="entry name" value="Ketoacyl-synt_C"/>
    <property type="match status" value="1"/>
</dbReference>
<protein>
    <submittedName>
        <fullName evidence="5">Type I polyketide synthase</fullName>
    </submittedName>
</protein>
<dbReference type="InterPro" id="IPR050091">
    <property type="entry name" value="PKS_NRPS_Biosynth_Enz"/>
</dbReference>
<feature type="domain" description="Ketosynthase family 3 (KS3)" evidence="4">
    <location>
        <begin position="225"/>
        <end position="662"/>
    </location>
</feature>
<dbReference type="InterPro" id="IPR014031">
    <property type="entry name" value="Ketoacyl_synth_C"/>
</dbReference>
<dbReference type="SMART" id="SM00825">
    <property type="entry name" value="PKS_KS"/>
    <property type="match status" value="1"/>
</dbReference>
<evidence type="ECO:0000256" key="1">
    <source>
        <dbReference type="ARBA" id="ARBA00022450"/>
    </source>
</evidence>
<dbReference type="AlphaFoldDB" id="A0A1S6K874"/>
<sequence length="1082" mass="118081">MSSTLRRPSGLIVDGLLGNEGSAEITQLELDDDGAAPASAGESLRAMDRAMSNIAAASAPFFPSLGFESSARTPAVLHLSKYPEGDFGPLGEAEASDWLFEFMRGVVMCLAVIGPDRGTLVLQPYEDEAEMLELPTWPGMVVVLRAHMLSAGHTCQGNCYVLSCFYLDSRPLGRDRGLEVTPVVERLSQWAAERLDELKTEDMQDRKPEVPRQWLVAMNHQSFKGQHMAARGSSCRFPVTWEPDIWFASLLVGVDYMAEIPLVRWDHGNFYDPEPTMWRYYKTFARHLAFTDGCELFDNKMFSITPAESKVMDPQQRMVLECGYEALYAAGLRKGKIMGSLGGMYLGYGTGTSDFGFVDRSTDSGAEGSFGATGGSAAITANRFSFCLGMKGASIAIDAEDASGLVSAHLGCEGLQRKGRGQVNDFSLVGGIKINLAAYYWPQKQAAGLLSPSGRCLTFDATSDGFSFGDGACNLCMRHLVEVVDGELVLREGEPLVGVVAGSSVNCNGRSASVQAPHGPSEQEVISTCIRAASLSGFDVDAAETHGTGGLVADAVQVSSWSRVLRAACSSQEPVLLSCGATNVGNGQHAAGAVALLRSMLSNTRGASMPNVHLRQVNPFVDCYEQPLALTTEMLQLKLTSSHWGSMARGFAGTNACAVCWGTAQPLPSAPRPEHEHLAFWPGGGGTLDVSAQPRKGFHIAGTFTRWAPEPMEMERAGVYGYELVLGENRWEHFQLWLDGDPRKCLHPESPKAPRLTAAHGPDAEGHTWLIDGREADSIDRGLIGAKYRIRLSVAGKYRMVDWERLTGKPEDTQDAPAIADAARSLEPGSYFVSADWNGWGFEAMRSNAGAYELDVHLTRIGGEFQIVRDRDWDQVFYPQGDAVGGPDDASEGRSWSLNGRKGQTFRITFRRENEAGVDVRAVSWEKTGTEELSEEQQQAADRVRYAVFGSWDGGTRLRELKWSGAYHYFFLELGATAKESFQLVQDCNWNRIFHPSVAEATSGTEHEIVGPSAGDGRSRGLNWVVGLGGYEKPGDQFEVRVYDKAGYIARYVTRVQWSKVPSNRSLREADDEGLVLRRARR</sequence>
<keyword evidence="2" id="KW-0597">Phosphoprotein</keyword>
<dbReference type="PROSITE" id="PS52004">
    <property type="entry name" value="KS3_2"/>
    <property type="match status" value="1"/>
</dbReference>
<dbReference type="PANTHER" id="PTHR43775">
    <property type="entry name" value="FATTY ACID SYNTHASE"/>
    <property type="match status" value="1"/>
</dbReference>
<dbReference type="InterPro" id="IPR020841">
    <property type="entry name" value="PKS_Beta-ketoAc_synthase_dom"/>
</dbReference>
<evidence type="ECO:0000256" key="2">
    <source>
        <dbReference type="ARBA" id="ARBA00022553"/>
    </source>
</evidence>
<keyword evidence="1" id="KW-0596">Phosphopantetheine</keyword>
<dbReference type="PANTHER" id="PTHR43775:SF37">
    <property type="entry name" value="SI:DKEY-61P9.11"/>
    <property type="match status" value="1"/>
</dbReference>
<organism evidence="5">
    <name type="scientific">Gambierdiscus excentricus</name>
    <dbReference type="NCBI Taxonomy" id="986170"/>
    <lineage>
        <taxon>Eukaryota</taxon>
        <taxon>Sar</taxon>
        <taxon>Alveolata</taxon>
        <taxon>Dinophyceae</taxon>
        <taxon>Gonyaulacales</taxon>
        <taxon>Pyrocystaceae</taxon>
        <taxon>Gambierdiscus</taxon>
    </lineage>
</organism>
<evidence type="ECO:0000313" key="5">
    <source>
        <dbReference type="EMBL" id="AQS99298.1"/>
    </source>
</evidence>
<dbReference type="CDD" id="cd00833">
    <property type="entry name" value="PKS"/>
    <property type="match status" value="1"/>
</dbReference>
<dbReference type="InterPro" id="IPR016039">
    <property type="entry name" value="Thiolase-like"/>
</dbReference>
<proteinExistence type="inferred from homology"/>
<dbReference type="EMBL" id="KX395880">
    <property type="protein sequence ID" value="AQS99298.1"/>
    <property type="molecule type" value="Transcribed_RNA"/>
</dbReference>
<evidence type="ECO:0000259" key="4">
    <source>
        <dbReference type="PROSITE" id="PS52004"/>
    </source>
</evidence>
<dbReference type="Pfam" id="PF00109">
    <property type="entry name" value="ketoacyl-synt"/>
    <property type="match status" value="1"/>
</dbReference>
<dbReference type="InterPro" id="IPR030834">
    <property type="entry name" value="PKS_assoc_dom"/>
</dbReference>
<reference evidence="5" key="1">
    <citation type="journal article" date="2017" name="J. Eukaryot. Microbiol.">
        <title>Role of Modular Polyketide Synthases in the Production of Polyether Ladder Compounds in Ciguatoxin-producing Gambierdiscus polynesiensis and G.excentricus (Dinophyceae).</title>
        <authorList>
            <person name="Kohli G.S."/>
            <person name="Campbell K."/>
            <person name="John U."/>
            <person name="Smith K.F."/>
            <person name="Fraga S."/>
            <person name="Rhodes L.L."/>
            <person name="Murray S.A."/>
        </authorList>
    </citation>
    <scope>NUCLEOTIDE SEQUENCE</scope>
    <source>
        <strain evidence="5">Contig_42089</strain>
    </source>
</reference>
<dbReference type="InterPro" id="IPR014030">
    <property type="entry name" value="Ketoacyl_synth_N"/>
</dbReference>
<dbReference type="GO" id="GO:0006633">
    <property type="term" value="P:fatty acid biosynthetic process"/>
    <property type="evidence" value="ECO:0007669"/>
    <property type="project" value="TreeGrafter"/>
</dbReference>
<accession>A0A1S6K874</accession>
<keyword evidence="3" id="KW-0808">Transferase</keyword>
<dbReference type="NCBIfam" id="TIGR04556">
    <property type="entry name" value="PKS_assoc"/>
    <property type="match status" value="1"/>
</dbReference>
<dbReference type="GO" id="GO:0004312">
    <property type="term" value="F:fatty acid synthase activity"/>
    <property type="evidence" value="ECO:0007669"/>
    <property type="project" value="TreeGrafter"/>
</dbReference>
<dbReference type="SUPFAM" id="SSF53901">
    <property type="entry name" value="Thiolase-like"/>
    <property type="match status" value="2"/>
</dbReference>
<dbReference type="Gene3D" id="3.40.47.10">
    <property type="match status" value="1"/>
</dbReference>
<comment type="similarity">
    <text evidence="3">Belongs to the thiolase-like superfamily. Beta-ketoacyl-ACP synthases family.</text>
</comment>
<name>A0A1S6K874_9DINO</name>
<evidence type="ECO:0000256" key="3">
    <source>
        <dbReference type="RuleBase" id="RU003694"/>
    </source>
</evidence>